<dbReference type="Proteomes" id="UP001054252">
    <property type="component" value="Unassembled WGS sequence"/>
</dbReference>
<sequence length="94" mass="9882">MMLAQSAGVQATWVRRSRRQGDLVLQRIRLFGRSRSAGSSAGVAECKARACRGVGRRLGAAGGAEKGNLGVIGVQARCSRGAGAQRGKCRRVWG</sequence>
<dbReference type="AlphaFoldDB" id="A0AAV5JZQ2"/>
<name>A0AAV5JZQ2_9ROSI</name>
<evidence type="ECO:0000313" key="2">
    <source>
        <dbReference type="Proteomes" id="UP001054252"/>
    </source>
</evidence>
<keyword evidence="2" id="KW-1185">Reference proteome</keyword>
<proteinExistence type="predicted"/>
<organism evidence="1 2">
    <name type="scientific">Rubroshorea leprosula</name>
    <dbReference type="NCBI Taxonomy" id="152421"/>
    <lineage>
        <taxon>Eukaryota</taxon>
        <taxon>Viridiplantae</taxon>
        <taxon>Streptophyta</taxon>
        <taxon>Embryophyta</taxon>
        <taxon>Tracheophyta</taxon>
        <taxon>Spermatophyta</taxon>
        <taxon>Magnoliopsida</taxon>
        <taxon>eudicotyledons</taxon>
        <taxon>Gunneridae</taxon>
        <taxon>Pentapetalae</taxon>
        <taxon>rosids</taxon>
        <taxon>malvids</taxon>
        <taxon>Malvales</taxon>
        <taxon>Dipterocarpaceae</taxon>
        <taxon>Rubroshorea</taxon>
    </lineage>
</organism>
<gene>
    <name evidence="1" type="ORF">SLEP1_g28108</name>
</gene>
<accession>A0AAV5JZQ2</accession>
<comment type="caution">
    <text evidence="1">The sequence shown here is derived from an EMBL/GenBank/DDBJ whole genome shotgun (WGS) entry which is preliminary data.</text>
</comment>
<dbReference type="EMBL" id="BPVZ01000048">
    <property type="protein sequence ID" value="GKV17630.1"/>
    <property type="molecule type" value="Genomic_DNA"/>
</dbReference>
<reference evidence="1 2" key="1">
    <citation type="journal article" date="2021" name="Commun. Biol.">
        <title>The genome of Shorea leprosula (Dipterocarpaceae) highlights the ecological relevance of drought in aseasonal tropical rainforests.</title>
        <authorList>
            <person name="Ng K.K.S."/>
            <person name="Kobayashi M.J."/>
            <person name="Fawcett J.A."/>
            <person name="Hatakeyama M."/>
            <person name="Paape T."/>
            <person name="Ng C.H."/>
            <person name="Ang C.C."/>
            <person name="Tnah L.H."/>
            <person name="Lee C.T."/>
            <person name="Nishiyama T."/>
            <person name="Sese J."/>
            <person name="O'Brien M.J."/>
            <person name="Copetti D."/>
            <person name="Mohd Noor M.I."/>
            <person name="Ong R.C."/>
            <person name="Putra M."/>
            <person name="Sireger I.Z."/>
            <person name="Indrioko S."/>
            <person name="Kosugi Y."/>
            <person name="Izuno A."/>
            <person name="Isagi Y."/>
            <person name="Lee S.L."/>
            <person name="Shimizu K.K."/>
        </authorList>
    </citation>
    <scope>NUCLEOTIDE SEQUENCE [LARGE SCALE GENOMIC DNA]</scope>
    <source>
        <strain evidence="1">214</strain>
    </source>
</reference>
<evidence type="ECO:0000313" key="1">
    <source>
        <dbReference type="EMBL" id="GKV17630.1"/>
    </source>
</evidence>
<protein>
    <submittedName>
        <fullName evidence="1">Uncharacterized protein</fullName>
    </submittedName>
</protein>